<feature type="short sequence motif" description="Bipartite nuclear localization signal" evidence="2">
    <location>
        <begin position="73"/>
        <end position="80"/>
    </location>
</feature>
<reference evidence="6" key="1">
    <citation type="submission" date="2024-07" db="EMBL/GenBank/DDBJ databases">
        <title>Two chromosome-level genome assemblies of Korean endemic species Abeliophyllum distichum and Forsythia ovata (Oleaceae).</title>
        <authorList>
            <person name="Jang H."/>
        </authorList>
    </citation>
    <scope>NUCLEOTIDE SEQUENCE [LARGE SCALE GENOMIC DNA]</scope>
</reference>
<dbReference type="InterPro" id="IPR014977">
    <property type="entry name" value="WRC_dom"/>
</dbReference>
<evidence type="ECO:0000313" key="6">
    <source>
        <dbReference type="Proteomes" id="UP001604277"/>
    </source>
</evidence>
<evidence type="ECO:0000256" key="3">
    <source>
        <dbReference type="RuleBase" id="RU367127"/>
    </source>
</evidence>
<comment type="subcellular location">
    <subcellularLocation>
        <location evidence="2 3">Nucleus</location>
    </subcellularLocation>
</comment>
<proteinExistence type="inferred from homology"/>
<dbReference type="Pfam" id="PF08879">
    <property type="entry name" value="WRC"/>
    <property type="match status" value="1"/>
</dbReference>
<dbReference type="GO" id="GO:0005524">
    <property type="term" value="F:ATP binding"/>
    <property type="evidence" value="ECO:0007669"/>
    <property type="project" value="UniProtKB-UniRule"/>
</dbReference>
<dbReference type="GO" id="GO:0006351">
    <property type="term" value="P:DNA-templated transcription"/>
    <property type="evidence" value="ECO:0007669"/>
    <property type="project" value="UniProtKB-UniRule"/>
</dbReference>
<evidence type="ECO:0000256" key="2">
    <source>
        <dbReference type="PROSITE-ProRule" id="PRU01002"/>
    </source>
</evidence>
<dbReference type="GO" id="GO:0005634">
    <property type="term" value="C:nucleus"/>
    <property type="evidence" value="ECO:0007669"/>
    <property type="project" value="UniProtKB-SubCell"/>
</dbReference>
<feature type="domain" description="WRC" evidence="4">
    <location>
        <begin position="40"/>
        <end position="84"/>
    </location>
</feature>
<dbReference type="EMBL" id="JBFOLJ010000003">
    <property type="protein sequence ID" value="KAL2551055.1"/>
    <property type="molecule type" value="Genomic_DNA"/>
</dbReference>
<dbReference type="PANTHER" id="PTHR31602:SF3">
    <property type="entry name" value="GROWTH-REGULATING FACTOR 8"/>
    <property type="match status" value="1"/>
</dbReference>
<protein>
    <recommendedName>
        <fullName evidence="3">Growth-regulating factor</fullName>
    </recommendedName>
</protein>
<organism evidence="5 6">
    <name type="scientific">Forsythia ovata</name>
    <dbReference type="NCBI Taxonomy" id="205694"/>
    <lineage>
        <taxon>Eukaryota</taxon>
        <taxon>Viridiplantae</taxon>
        <taxon>Streptophyta</taxon>
        <taxon>Embryophyta</taxon>
        <taxon>Tracheophyta</taxon>
        <taxon>Spermatophyta</taxon>
        <taxon>Magnoliopsida</taxon>
        <taxon>eudicotyledons</taxon>
        <taxon>Gunneridae</taxon>
        <taxon>Pentapetalae</taxon>
        <taxon>asterids</taxon>
        <taxon>lamiids</taxon>
        <taxon>Lamiales</taxon>
        <taxon>Oleaceae</taxon>
        <taxon>Forsythieae</taxon>
        <taxon>Forsythia</taxon>
    </lineage>
</organism>
<evidence type="ECO:0000259" key="4">
    <source>
        <dbReference type="PROSITE" id="PS51667"/>
    </source>
</evidence>
<evidence type="ECO:0000313" key="5">
    <source>
        <dbReference type="EMBL" id="KAL2551055.1"/>
    </source>
</evidence>
<comment type="similarity">
    <text evidence="3">Belongs to the GRF family.</text>
</comment>
<dbReference type="PROSITE" id="PS51667">
    <property type="entry name" value="WRC"/>
    <property type="match status" value="1"/>
</dbReference>
<keyword evidence="3" id="KW-0010">Activator</keyword>
<keyword evidence="6" id="KW-1185">Reference proteome</keyword>
<keyword evidence="1 2" id="KW-0539">Nucleus</keyword>
<gene>
    <name evidence="5" type="ORF">Fot_12585</name>
</gene>
<feature type="short sequence motif" description="Bipartite nuclear localization signal" evidence="2">
    <location>
        <begin position="45"/>
        <end position="55"/>
    </location>
</feature>
<sequence length="368" mass="40483">MASTPVPPQLLLPISKTLSLAPLSQSNTSGLDLRFSNGSDPEPWRCRRTDGKKWRCSRDVAPDHKYCERHAHKNKPRSRKHVEVQSHDIANNYSQQSLILPSNIPIAAPQPLQSSISHFPTVASATSHDQARCIEWFMRSGTIPVSTCNQQQWQQVTPTSSKFELDKDNRGDNNNVSVVQPHHEDKQGFISMNPYILDSVSIQRLESHHRLINGQSHSSFLDPKSTFLQGSLTLNADKTQTTRHFIDGLDGIGNQSSTSALNNKYFSPSLTLSMSDRKGIDEDSEDANMGIIMMNNSDRDGPNGDGILKAQWENPVSWMNSPPGGPLGEALCLGSANTTNSPTPHGNSSSNCSKSYCEDGSHAHNFIG</sequence>
<dbReference type="Proteomes" id="UP001604277">
    <property type="component" value="Unassembled WGS sequence"/>
</dbReference>
<comment type="caution">
    <text evidence="5">The sequence shown here is derived from an EMBL/GenBank/DDBJ whole genome shotgun (WGS) entry which is preliminary data.</text>
</comment>
<comment type="function">
    <text evidence="3">Transcription activator.</text>
</comment>
<keyword evidence="3" id="KW-0804">Transcription</keyword>
<accession>A0ABD1WMZ0</accession>
<name>A0ABD1WMZ0_9LAMI</name>
<evidence type="ECO:0000256" key="1">
    <source>
        <dbReference type="ARBA" id="ARBA00023242"/>
    </source>
</evidence>
<dbReference type="AlphaFoldDB" id="A0ABD1WMZ0"/>
<comment type="domain">
    <text evidence="3">The QLQ domain and WRC domain may be involved in protein-protein interaction and DNA-binding, respectively.</text>
</comment>
<dbReference type="InterPro" id="IPR031137">
    <property type="entry name" value="GRF"/>
</dbReference>
<keyword evidence="3" id="KW-0805">Transcription regulation</keyword>
<dbReference type="PANTHER" id="PTHR31602">
    <property type="entry name" value="GROWTH-REGULATING FACTOR 5"/>
    <property type="match status" value="1"/>
</dbReference>